<name>A0A2R8YEB9_HUMAN</name>
<reference evidence="1" key="5">
    <citation type="submission" date="2025-09" db="UniProtKB">
        <authorList>
            <consortium name="Ensembl"/>
        </authorList>
    </citation>
    <scope>IDENTIFICATION</scope>
</reference>
<dbReference type="VEuPathDB" id="HostDB:ENSG00000164691"/>
<dbReference type="ChiTaRS" id="TAGAP">
    <property type="organism name" value="human"/>
</dbReference>
<organism evidence="1 2">
    <name type="scientific">Homo sapiens</name>
    <name type="common">Human</name>
    <dbReference type="NCBI Taxonomy" id="9606"/>
    <lineage>
        <taxon>Eukaryota</taxon>
        <taxon>Metazoa</taxon>
        <taxon>Chordata</taxon>
        <taxon>Craniata</taxon>
        <taxon>Vertebrata</taxon>
        <taxon>Euteleostomi</taxon>
        <taxon>Mammalia</taxon>
        <taxon>Eutheria</taxon>
        <taxon>Euarchontoglires</taxon>
        <taxon>Primates</taxon>
        <taxon>Haplorrhini</taxon>
        <taxon>Catarrhini</taxon>
        <taxon>Hominidae</taxon>
        <taxon>Homo</taxon>
    </lineage>
</organism>
<dbReference type="MassIVE" id="A0A2R8YEB9"/>
<keyword evidence="3" id="KW-1267">Proteomics identification</keyword>
<reference evidence="1 2" key="1">
    <citation type="journal article" date="2001" name="Nature">
        <title>Initial sequencing and analysis of the human genome.</title>
        <authorList>
            <consortium name="International Human Genome Sequencing Consortium"/>
            <person name="Lander E.S."/>
            <person name="Linton L.M."/>
            <person name="Birren B."/>
            <person name="Nusbaum C."/>
            <person name="Zody M.C."/>
            <person name="Baldwin J."/>
            <person name="Devon K."/>
            <person name="Dewar K."/>
            <person name="Doyle M."/>
            <person name="FitzHugh W."/>
            <person name="Funke R."/>
            <person name="Gage D."/>
            <person name="Harris K."/>
            <person name="Heaford A."/>
            <person name="Howland J."/>
            <person name="Kann L."/>
            <person name="Lehoczky J."/>
            <person name="LeVine R."/>
            <person name="McEwan P."/>
            <person name="McKernan K."/>
            <person name="Meldrim J."/>
            <person name="Mesirov J.P."/>
            <person name="Miranda C."/>
            <person name="Morris W."/>
            <person name="Naylor J."/>
            <person name="Raymond C."/>
            <person name="Rosetti M."/>
            <person name="Santos R."/>
            <person name="Sheridan A."/>
            <person name="Sougnez C."/>
            <person name="Stange-Thomann N."/>
            <person name="Stojanovic N."/>
            <person name="Subramanian A."/>
            <person name="Wyman D."/>
            <person name="Rogers J."/>
            <person name="Sulston J."/>
            <person name="Ainscough R."/>
            <person name="Beck S."/>
            <person name="Bentley D."/>
            <person name="Burton J."/>
            <person name="Clee C."/>
            <person name="Carter N."/>
            <person name="Coulson A."/>
            <person name="Deadman R."/>
            <person name="Deloukas P."/>
            <person name="Dunham A."/>
            <person name="Dunham I."/>
            <person name="Durbin R."/>
            <person name="French L."/>
            <person name="Grafham D."/>
            <person name="Gregory S."/>
            <person name="Hubbard T."/>
            <person name="Humphray S."/>
            <person name="Hunt A."/>
            <person name="Jones M."/>
            <person name="Lloyd C."/>
            <person name="McMurray A."/>
            <person name="Matthews L."/>
            <person name="Mercer S."/>
            <person name="Milne S."/>
            <person name="Mullikin J.C."/>
            <person name="Mungall A."/>
            <person name="Plumb R."/>
            <person name="Ross M."/>
            <person name="Shownkeen R."/>
            <person name="Sims S."/>
            <person name="Waterston R.H."/>
            <person name="Wilson R.K."/>
            <person name="Hillier L.W."/>
            <person name="McPherson J.D."/>
            <person name="Marra M.A."/>
            <person name="Mardis E.R."/>
            <person name="Fulton L.A."/>
            <person name="Chinwalla A.T."/>
            <person name="Pepin K.H."/>
            <person name="Gish W.R."/>
            <person name="Chissoe S.L."/>
            <person name="Wendl M.C."/>
            <person name="Delehaunty K.D."/>
            <person name="Miner T.L."/>
            <person name="Delehaunty A."/>
            <person name="Kramer J.B."/>
            <person name="Cook L.L."/>
            <person name="Fulton R.S."/>
            <person name="Johnson D.L."/>
            <person name="Minx P.J."/>
            <person name="Clifton S.W."/>
            <person name="Hawkins T."/>
            <person name="Branscomb E."/>
            <person name="Predki P."/>
            <person name="Richardson P."/>
            <person name="Wenning S."/>
            <person name="Slezak T."/>
            <person name="Doggett N."/>
            <person name="Cheng J.F."/>
            <person name="Olsen A."/>
            <person name="Lucas S."/>
            <person name="Elkin C."/>
            <person name="Uberbacher E."/>
            <person name="Frazier M."/>
            <person name="Gibbs R.A."/>
            <person name="Muzny D.M."/>
            <person name="Scherer S.E."/>
            <person name="Bouck J.B."/>
            <person name="Sodergren E.J."/>
            <person name="Worley K.C."/>
            <person name="Rives C.M."/>
            <person name="Gorrell J.H."/>
            <person name="Metzker M.L."/>
            <person name="Naylor S.L."/>
            <person name="Kucherlapati R.S."/>
            <person name="Nelson D.L."/>
            <person name="Weinstock G.M."/>
            <person name="Sakaki Y."/>
            <person name="Fujiyama A."/>
            <person name="Hattori M."/>
            <person name="Yada T."/>
            <person name="Toyoda A."/>
            <person name="Itoh T."/>
            <person name="Kawagoe C."/>
            <person name="Watanabe H."/>
            <person name="Totoki Y."/>
            <person name="Taylor T."/>
            <person name="Weissenbach J."/>
            <person name="Heilig R."/>
            <person name="Saurin W."/>
            <person name="Artiguenave F."/>
            <person name="Brottier P."/>
            <person name="Bruls T."/>
            <person name="Pelletier E."/>
            <person name="Robert C."/>
            <person name="Wincker P."/>
            <person name="Smith D.R."/>
            <person name="Doucette-Stamm L."/>
            <person name="Rubenfield M."/>
            <person name="Weinstock K."/>
            <person name="Lee H.M."/>
            <person name="Dubois J."/>
            <person name="Rosenthal A."/>
            <person name="Platzer M."/>
            <person name="Nyakatura G."/>
            <person name="Taudien S."/>
            <person name="Rump A."/>
            <person name="Yang H."/>
            <person name="Yu J."/>
            <person name="Wang J."/>
            <person name="Huang G."/>
            <person name="Gu J."/>
            <person name="Hood L."/>
            <person name="Rowen L."/>
            <person name="Madan A."/>
            <person name="Qin S."/>
            <person name="Davis R.W."/>
            <person name="Federspiel N.A."/>
            <person name="Abola A.P."/>
            <person name="Proctor M.J."/>
            <person name="Myers R.M."/>
            <person name="Schmutz J."/>
            <person name="Dickson M."/>
            <person name="Grimwood J."/>
            <person name="Cox D.R."/>
            <person name="Olson M.V."/>
            <person name="Kaul R."/>
            <person name="Raymond C."/>
            <person name="Shimizu N."/>
            <person name="Kawasaki K."/>
            <person name="Minoshima S."/>
            <person name="Evans G.A."/>
            <person name="Athanasiou M."/>
            <person name="Schultz R."/>
            <person name="Roe B.A."/>
            <person name="Chen F."/>
            <person name="Pan H."/>
            <person name="Ramser J."/>
            <person name="Lehrach H."/>
            <person name="Reinhardt R."/>
            <person name="McCombie W.R."/>
            <person name="de la Bastide M."/>
            <person name="Dedhia N."/>
            <person name="Blocker H."/>
            <person name="Hornischer K."/>
            <person name="Nordsiek G."/>
            <person name="Agarwala R."/>
            <person name="Aravind L."/>
            <person name="Bailey J.A."/>
            <person name="Bateman A."/>
            <person name="Batzoglou S."/>
            <person name="Birney E."/>
            <person name="Bork P."/>
            <person name="Brown D.G."/>
            <person name="Burge C.B."/>
            <person name="Cerutti L."/>
            <person name="Chen H.C."/>
            <person name="Church D."/>
            <person name="Clamp M."/>
            <person name="Copley R.R."/>
            <person name="Doerks T."/>
            <person name="Eddy S.R."/>
            <person name="Eichler E.E."/>
            <person name="Furey T.S."/>
            <person name="Galagan J."/>
            <person name="Gilbert J.G."/>
            <person name="Harmon C."/>
            <person name="Hayashizaki Y."/>
            <person name="Haussler D."/>
            <person name="Hermjakob H."/>
            <person name="Hokamp K."/>
            <person name="Jang W."/>
            <person name="Johnson L.S."/>
            <person name="Jones T.A."/>
            <person name="Kasif S."/>
            <person name="Kaspryzk A."/>
            <person name="Kennedy S."/>
            <person name="Kent W.J."/>
            <person name="Kitts P."/>
            <person name="Koonin E.V."/>
            <person name="Korf I."/>
            <person name="Kulp D."/>
            <person name="Lancet D."/>
            <person name="Lowe T.M."/>
            <person name="McLysaght A."/>
            <person name="Mikkelsen T."/>
            <person name="Moran J.V."/>
            <person name="Mulder N."/>
            <person name="Pollara V.J."/>
            <person name="Ponting C.P."/>
            <person name="Schuler G."/>
            <person name="Schultz J."/>
            <person name="Slater G."/>
            <person name="Smit A.F."/>
            <person name="Stupka E."/>
            <person name="Szustakowski J."/>
            <person name="Thierry-Mieg D."/>
            <person name="Thierry-Mieg J."/>
            <person name="Wagner L."/>
            <person name="Wallis J."/>
            <person name="Wheeler R."/>
            <person name="Williams A."/>
            <person name="Wolf Y.I."/>
            <person name="Wolfe K.H."/>
            <person name="Yang S.P."/>
            <person name="Yeh R.F."/>
            <person name="Collins F."/>
            <person name="Guyer M.S."/>
            <person name="Peterson J."/>
            <person name="Felsenfeld A."/>
            <person name="Wetterstrand K.A."/>
            <person name="Patrinos A."/>
            <person name="Morgan M.J."/>
            <person name="de Jong P."/>
            <person name="Catanese J.J."/>
            <person name="Osoegawa K."/>
            <person name="Shizuya H."/>
            <person name="Choi S."/>
            <person name="Chen Y.J."/>
        </authorList>
    </citation>
    <scope>NUCLEOTIDE SEQUENCE [LARGE SCALE GENOMIC DNA]</scope>
</reference>
<dbReference type="Ensembl" id="ENST00000642909.1">
    <property type="protein sequence ID" value="ENSP00000495465.1"/>
    <property type="gene ID" value="ENSG00000164691.20"/>
</dbReference>
<dbReference type="AlphaFoldDB" id="A0A2R8YEB9"/>
<evidence type="ECO:0007829" key="3">
    <source>
        <dbReference type="PeptideAtlas" id="A0A2R8YEB9"/>
    </source>
</evidence>
<proteinExistence type="evidence at protein level"/>
<gene>
    <name evidence="1" type="primary">TAGAP</name>
</gene>
<dbReference type="EMBL" id="AL035530">
    <property type="status" value="NOT_ANNOTATED_CDS"/>
    <property type="molecule type" value="Genomic_DNA"/>
</dbReference>
<evidence type="ECO:0000313" key="1">
    <source>
        <dbReference type="Ensembl" id="ENSP00000495465.1"/>
    </source>
</evidence>
<accession>A0A2R8YEB9</accession>
<sequence length="57" mass="6330">MKLRSSHNASKTLNANNMETLIECQSEGDIKEHPLLASCESEDSICQLIGHSHYSMP</sequence>
<reference evidence="1 2" key="2">
    <citation type="journal article" date="2003" name="Nature">
        <title>The DNA sequence and analysis of human chromosome 6.</title>
        <authorList>
            <person name="Mungall A.J."/>
            <person name="Palmer S.A."/>
            <person name="Sims S.K."/>
            <person name="Edwards C.A."/>
            <person name="Ashurst J.L."/>
            <person name="Wilming L."/>
            <person name="Jones M.C."/>
            <person name="Horton R."/>
            <person name="Hunt S.E."/>
            <person name="Scott C.E."/>
            <person name="Gilbert J.G."/>
            <person name="Clamp M.E."/>
            <person name="Bethel G."/>
            <person name="Milne S."/>
            <person name="Ainscough R."/>
            <person name="Almeida J.P."/>
            <person name="Ambrose K.D."/>
            <person name="Andrews T.D."/>
            <person name="Ashwell R.I."/>
            <person name="Babbage A.K."/>
            <person name="Bagguley C.L."/>
            <person name="Bailey J."/>
            <person name="Banerjee R."/>
            <person name="Barker D.J."/>
            <person name="Barlow K.F."/>
            <person name="Bates K."/>
            <person name="Beare D.M."/>
            <person name="Beasley H."/>
            <person name="Beasley O."/>
            <person name="Bird C.P."/>
            <person name="Blakey S."/>
            <person name="Bray-Allen S."/>
            <person name="Brook J."/>
            <person name="Brown A.J."/>
            <person name="Brown J.Y."/>
            <person name="Burford D.C."/>
            <person name="Burrill W."/>
            <person name="Burton J."/>
            <person name="Carder C."/>
            <person name="Carter N.P."/>
            <person name="Chapman J.C."/>
            <person name="Clark S.Y."/>
            <person name="Clark G."/>
            <person name="Clee C.M."/>
            <person name="Clegg S."/>
            <person name="Cobley V."/>
            <person name="Collier R.E."/>
            <person name="Collins J.E."/>
            <person name="Colman L.K."/>
            <person name="Corby N.R."/>
            <person name="Coville G.J."/>
            <person name="Culley K.M."/>
            <person name="Dhami P."/>
            <person name="Davies J."/>
            <person name="Dunn M."/>
            <person name="Earthrowl M.E."/>
            <person name="Ellington A.E."/>
            <person name="Evans K.A."/>
            <person name="Faulkner L."/>
            <person name="Francis M.D."/>
            <person name="Frankish A."/>
            <person name="Frankland J."/>
            <person name="French L."/>
            <person name="Garner P."/>
            <person name="Garnett J."/>
            <person name="Ghori M.J."/>
            <person name="Gilby L.M."/>
            <person name="Gillson C.J."/>
            <person name="Glithero R.J."/>
            <person name="Grafham D.V."/>
            <person name="Grant M."/>
            <person name="Gribble S."/>
            <person name="Griffiths C."/>
            <person name="Griffiths M."/>
            <person name="Hall R."/>
            <person name="Halls K.S."/>
            <person name="Hammond S."/>
            <person name="Harley J.L."/>
            <person name="Hart E.A."/>
            <person name="Heath P.D."/>
            <person name="Heathcott R."/>
            <person name="Holmes S.J."/>
            <person name="Howden P.J."/>
            <person name="Howe K.L."/>
            <person name="Howell G.R."/>
            <person name="Huckle E."/>
            <person name="Humphray S.J."/>
            <person name="Humphries M.D."/>
            <person name="Hunt A.R."/>
            <person name="Johnson C.M."/>
            <person name="Joy A.A."/>
            <person name="Kay M."/>
            <person name="Keenan S.J."/>
            <person name="Kimberley A.M."/>
            <person name="King A."/>
            <person name="Laird G.K."/>
            <person name="Langford C."/>
            <person name="Lawlor S."/>
            <person name="Leongamornlert D.A."/>
            <person name="Leversha M."/>
            <person name="Lloyd C.R."/>
            <person name="Lloyd D.M."/>
            <person name="Loveland J.E."/>
            <person name="Lovell J."/>
            <person name="Martin S."/>
            <person name="Mashreghi-Mohammadi M."/>
            <person name="Maslen G.L."/>
            <person name="Matthews L."/>
            <person name="McCann O.T."/>
            <person name="McLaren S.J."/>
            <person name="McLay K."/>
            <person name="McMurray A."/>
            <person name="Moore M.J."/>
            <person name="Mullikin J.C."/>
            <person name="Niblett D."/>
            <person name="Nickerson T."/>
            <person name="Novik K.L."/>
            <person name="Oliver K."/>
            <person name="Overton-Larty E.K."/>
            <person name="Parker A."/>
            <person name="Patel R."/>
            <person name="Pearce A.V."/>
            <person name="Peck A.I."/>
            <person name="Phillimore B."/>
            <person name="Phillips S."/>
            <person name="Plumb R.W."/>
            <person name="Porter K.M."/>
            <person name="Ramsey Y."/>
            <person name="Ranby S.A."/>
            <person name="Rice C.M."/>
            <person name="Ross M.T."/>
            <person name="Searle S.M."/>
            <person name="Sehra H.K."/>
            <person name="Sheridan E."/>
            <person name="Skuce C.D."/>
            <person name="Smith S."/>
            <person name="Smith M."/>
            <person name="Spraggon L."/>
            <person name="Squares S.L."/>
            <person name="Steward C.A."/>
            <person name="Sycamore N."/>
            <person name="Tamlyn-Hall G."/>
            <person name="Tester J."/>
            <person name="Theaker A.J."/>
            <person name="Thomas D.W."/>
            <person name="Thorpe A."/>
            <person name="Tracey A."/>
            <person name="Tromans A."/>
            <person name="Tubby B."/>
            <person name="Wall M."/>
            <person name="Wallis J.M."/>
            <person name="West A.P."/>
            <person name="White S.S."/>
            <person name="Whitehead S.L."/>
            <person name="Whittaker H."/>
            <person name="Wild A."/>
            <person name="Willey D.J."/>
            <person name="Wilmer T.E."/>
            <person name="Wood J.M."/>
            <person name="Wray P.W."/>
            <person name="Wyatt J.C."/>
            <person name="Young L."/>
            <person name="Younger R.M."/>
            <person name="Bentley D.R."/>
            <person name="Coulson A."/>
            <person name="Durbin R."/>
            <person name="Hubbard T."/>
            <person name="Sulston J.E."/>
            <person name="Dunham I."/>
            <person name="Rogers J."/>
            <person name="Beck S."/>
        </authorList>
    </citation>
    <scope>NUCLEOTIDE SEQUENCE [LARGE SCALE GENOMIC DNA]</scope>
</reference>
<dbReference type="GeneTree" id="ENSGT00940000157993"/>
<dbReference type="Proteomes" id="UP000005640">
    <property type="component" value="Chromosome 6"/>
</dbReference>
<evidence type="ECO:0000313" key="2">
    <source>
        <dbReference type="Proteomes" id="UP000005640"/>
    </source>
</evidence>
<dbReference type="Ensembl" id="ENST00000642909.1">
    <property type="protein sequence ID" value="ENSP00000495465.1"/>
    <property type="gene ID" value="ENSG00000164691.19"/>
</dbReference>
<dbReference type="Bgee" id="ENSG00000164691">
    <property type="expression patterns" value="Expressed in bone marrow cell and 154 other cell types or tissues"/>
</dbReference>
<dbReference type="ExpressionAtlas" id="A0A2R8YEB9">
    <property type="expression patterns" value="baseline and differential"/>
</dbReference>
<dbReference type="EMBL" id="AL356417">
    <property type="status" value="NOT_ANNOTATED_CDS"/>
    <property type="molecule type" value="Genomic_DNA"/>
</dbReference>
<dbReference type="OrthoDB" id="27389at2759"/>
<dbReference type="OpenTargets" id="ENSG00000164691"/>
<protein>
    <submittedName>
        <fullName evidence="1">T cell activation RhoGTPase activating protein</fullName>
    </submittedName>
</protein>
<dbReference type="HGNC" id="HGNC:15669">
    <property type="gene designation" value="TAGAP"/>
</dbReference>
<reference evidence="1" key="4">
    <citation type="submission" date="2025-08" db="UniProtKB">
        <authorList>
            <consortium name="Ensembl"/>
        </authorList>
    </citation>
    <scope>IDENTIFICATION</scope>
</reference>
<reference evidence="1 2" key="3">
    <citation type="journal article" date="2004" name="Nature">
        <title>Finishing the euchromatic sequence of the human genome.</title>
        <authorList>
            <consortium name="International Human Genome Sequencing Consortium"/>
        </authorList>
    </citation>
    <scope>NUCLEOTIDE SEQUENCE [LARGE SCALE GENOMIC DNA]</scope>
</reference>
<keyword evidence="2" id="KW-1185">Reference proteome</keyword>